<evidence type="ECO:0008006" key="4">
    <source>
        <dbReference type="Google" id="ProtNLM"/>
    </source>
</evidence>
<protein>
    <recommendedName>
        <fullName evidence="4">Transmembrane protein</fullName>
    </recommendedName>
</protein>
<reference evidence="2" key="1">
    <citation type="submission" date="2020-05" db="EMBL/GenBank/DDBJ databases">
        <title>Phylogenomic resolution of chytrid fungi.</title>
        <authorList>
            <person name="Stajich J.E."/>
            <person name="Amses K."/>
            <person name="Simmons R."/>
            <person name="Seto K."/>
            <person name="Myers J."/>
            <person name="Bonds A."/>
            <person name="Quandt C.A."/>
            <person name="Barry K."/>
            <person name="Liu P."/>
            <person name="Grigoriev I."/>
            <person name="Longcore J.E."/>
            <person name="James T.Y."/>
        </authorList>
    </citation>
    <scope>NUCLEOTIDE SEQUENCE</scope>
    <source>
        <strain evidence="2">JEL0513</strain>
    </source>
</reference>
<evidence type="ECO:0000313" key="2">
    <source>
        <dbReference type="EMBL" id="KAJ3114147.1"/>
    </source>
</evidence>
<name>A0AAD5XFX8_9FUNG</name>
<dbReference type="AlphaFoldDB" id="A0AAD5XFX8"/>
<proteinExistence type="predicted"/>
<keyword evidence="1" id="KW-0812">Transmembrane</keyword>
<comment type="caution">
    <text evidence="2">The sequence shown here is derived from an EMBL/GenBank/DDBJ whole genome shotgun (WGS) entry which is preliminary data.</text>
</comment>
<evidence type="ECO:0000256" key="1">
    <source>
        <dbReference type="SAM" id="Phobius"/>
    </source>
</evidence>
<organism evidence="2 3">
    <name type="scientific">Physocladia obscura</name>
    <dbReference type="NCBI Taxonomy" id="109957"/>
    <lineage>
        <taxon>Eukaryota</taxon>
        <taxon>Fungi</taxon>
        <taxon>Fungi incertae sedis</taxon>
        <taxon>Chytridiomycota</taxon>
        <taxon>Chytridiomycota incertae sedis</taxon>
        <taxon>Chytridiomycetes</taxon>
        <taxon>Chytridiales</taxon>
        <taxon>Chytriomycetaceae</taxon>
        <taxon>Physocladia</taxon>
    </lineage>
</organism>
<keyword evidence="1" id="KW-0472">Membrane</keyword>
<keyword evidence="1" id="KW-1133">Transmembrane helix</keyword>
<dbReference type="EMBL" id="JADGJH010001391">
    <property type="protein sequence ID" value="KAJ3114147.1"/>
    <property type="molecule type" value="Genomic_DNA"/>
</dbReference>
<accession>A0AAD5XFX8</accession>
<dbReference type="Proteomes" id="UP001211907">
    <property type="component" value="Unassembled WGS sequence"/>
</dbReference>
<keyword evidence="3" id="KW-1185">Reference proteome</keyword>
<feature type="transmembrane region" description="Helical" evidence="1">
    <location>
        <begin position="74"/>
        <end position="96"/>
    </location>
</feature>
<evidence type="ECO:0000313" key="3">
    <source>
        <dbReference type="Proteomes" id="UP001211907"/>
    </source>
</evidence>
<gene>
    <name evidence="2" type="ORF">HK100_001755</name>
</gene>
<sequence>MGFGRTTVATIALGSFLLAAAVVLGATAIMWDAHASNVSSINISVHTASHIANPAAANVAASDTKDFSSVVTTMAAAFVVVLKAAAIVDTLLYLILFNLL</sequence>